<evidence type="ECO:0008006" key="3">
    <source>
        <dbReference type="Google" id="ProtNLM"/>
    </source>
</evidence>
<proteinExistence type="predicted"/>
<evidence type="ECO:0000313" key="1">
    <source>
        <dbReference type="EMBL" id="RSH79276.1"/>
    </source>
</evidence>
<reference evidence="1 2" key="1">
    <citation type="submission" date="2018-11" db="EMBL/GenBank/DDBJ databases">
        <title>Genome sequence of Apiotrichum porosum DSM 27194.</title>
        <authorList>
            <person name="Aliyu H."/>
            <person name="Gorte O."/>
            <person name="Ochsenreither K."/>
        </authorList>
    </citation>
    <scope>NUCLEOTIDE SEQUENCE [LARGE SCALE GENOMIC DNA]</scope>
    <source>
        <strain evidence="1 2">DSM 27194</strain>
    </source>
</reference>
<protein>
    <recommendedName>
        <fullName evidence="3">F-box domain-containing protein</fullName>
    </recommendedName>
</protein>
<comment type="caution">
    <text evidence="1">The sequence shown here is derived from an EMBL/GenBank/DDBJ whole genome shotgun (WGS) entry which is preliminary data.</text>
</comment>
<dbReference type="AlphaFoldDB" id="A0A427XKA6"/>
<dbReference type="RefSeq" id="XP_028474423.1">
    <property type="nucleotide sequence ID" value="XM_028617116.1"/>
</dbReference>
<name>A0A427XKA6_9TREE</name>
<dbReference type="GeneID" id="39585859"/>
<dbReference type="EMBL" id="RSCE01000010">
    <property type="protein sequence ID" value="RSH79276.1"/>
    <property type="molecule type" value="Genomic_DNA"/>
</dbReference>
<dbReference type="Proteomes" id="UP000279236">
    <property type="component" value="Unassembled WGS sequence"/>
</dbReference>
<accession>A0A427XKA6</accession>
<keyword evidence="2" id="KW-1185">Reference proteome</keyword>
<sequence length="485" mass="55543">MKRKLADYWAQTFTTNKKTSSNSTSVTTTKQQVEYNGVKLCPDILHEIVPLLDVKTLLAVRALSREFGDRADELLFRHLEIKRFQQSGEELAQIASIGREIAQIVSIGTPHARLPLFPPRCYPVTTRHQQPELDELQERPFSARGRLPEGAWESRPSQHLPGWSSPFCAKESQWKQLEEARLHLQKVEQQIYLTAFRDREEEYKASLADYYENEDRIKRALRFTRIVDIVGVAFDHSLLATLMPNLDYVRAIPDSNDMRYSPRHWYLPRPPHPHVFLKAPVYVINSESRLQPPPDTRRVIFSTSYHVRCRMDLKFYGNLANIDELVVVFNRAPNPANVSNFDIYTSTADGLSWDQTAAMDSLVTLLASRIAFNTRAAQDEEGKRRLADHIARLSNFSVVLVGALKMISRVTHSASRSKSIPTNEAFKVILKQKMLRKAESFAHYIPDIRTYVGNLIDTMGMKTGSEWRARVPRTEYRLATTASGT</sequence>
<evidence type="ECO:0000313" key="2">
    <source>
        <dbReference type="Proteomes" id="UP000279236"/>
    </source>
</evidence>
<organism evidence="1 2">
    <name type="scientific">Apiotrichum porosum</name>
    <dbReference type="NCBI Taxonomy" id="105984"/>
    <lineage>
        <taxon>Eukaryota</taxon>
        <taxon>Fungi</taxon>
        <taxon>Dikarya</taxon>
        <taxon>Basidiomycota</taxon>
        <taxon>Agaricomycotina</taxon>
        <taxon>Tremellomycetes</taxon>
        <taxon>Trichosporonales</taxon>
        <taxon>Trichosporonaceae</taxon>
        <taxon>Apiotrichum</taxon>
    </lineage>
</organism>
<gene>
    <name evidence="1" type="ORF">EHS24_001316</name>
</gene>